<keyword evidence="1" id="KW-0812">Transmembrane</keyword>
<name>A0AAN6Y1S7_9PEZI</name>
<gene>
    <name evidence="2" type="ORF">QBC37DRAFT_325534</name>
</gene>
<feature type="transmembrane region" description="Helical" evidence="1">
    <location>
        <begin position="287"/>
        <end position="308"/>
    </location>
</feature>
<feature type="transmembrane region" description="Helical" evidence="1">
    <location>
        <begin position="247"/>
        <end position="267"/>
    </location>
</feature>
<feature type="transmembrane region" description="Helical" evidence="1">
    <location>
        <begin position="54"/>
        <end position="80"/>
    </location>
</feature>
<reference evidence="2" key="1">
    <citation type="journal article" date="2023" name="Mol. Phylogenet. Evol.">
        <title>Genome-scale phylogeny and comparative genomics of the fungal order Sordariales.</title>
        <authorList>
            <person name="Hensen N."/>
            <person name="Bonometti L."/>
            <person name="Westerberg I."/>
            <person name="Brannstrom I.O."/>
            <person name="Guillou S."/>
            <person name="Cros-Aarteil S."/>
            <person name="Calhoun S."/>
            <person name="Haridas S."/>
            <person name="Kuo A."/>
            <person name="Mondo S."/>
            <person name="Pangilinan J."/>
            <person name="Riley R."/>
            <person name="LaButti K."/>
            <person name="Andreopoulos B."/>
            <person name="Lipzen A."/>
            <person name="Chen C."/>
            <person name="Yan M."/>
            <person name="Daum C."/>
            <person name="Ng V."/>
            <person name="Clum A."/>
            <person name="Steindorff A."/>
            <person name="Ohm R.A."/>
            <person name="Martin F."/>
            <person name="Silar P."/>
            <person name="Natvig D.O."/>
            <person name="Lalanne C."/>
            <person name="Gautier V."/>
            <person name="Ament-Velasquez S.L."/>
            <person name="Kruys A."/>
            <person name="Hutchinson M.I."/>
            <person name="Powell A.J."/>
            <person name="Barry K."/>
            <person name="Miller A.N."/>
            <person name="Grigoriev I.V."/>
            <person name="Debuchy R."/>
            <person name="Gladieux P."/>
            <person name="Hiltunen Thoren M."/>
            <person name="Johannesson H."/>
        </authorList>
    </citation>
    <scope>NUCLEOTIDE SEQUENCE</scope>
    <source>
        <strain evidence="2">PSN293</strain>
    </source>
</reference>
<dbReference type="Proteomes" id="UP001301769">
    <property type="component" value="Unassembled WGS sequence"/>
</dbReference>
<comment type="caution">
    <text evidence="2">The sequence shown here is derived from an EMBL/GenBank/DDBJ whole genome shotgun (WGS) entry which is preliminary data.</text>
</comment>
<evidence type="ECO:0000313" key="3">
    <source>
        <dbReference type="Proteomes" id="UP001301769"/>
    </source>
</evidence>
<keyword evidence="1" id="KW-1133">Transmembrane helix</keyword>
<evidence type="ECO:0000313" key="2">
    <source>
        <dbReference type="EMBL" id="KAK4208547.1"/>
    </source>
</evidence>
<protein>
    <submittedName>
        <fullName evidence="2">Uncharacterized protein</fullName>
    </submittedName>
</protein>
<feature type="transmembrane region" description="Helical" evidence="1">
    <location>
        <begin position="117"/>
        <end position="137"/>
    </location>
</feature>
<feature type="transmembrane region" description="Helical" evidence="1">
    <location>
        <begin position="172"/>
        <end position="196"/>
    </location>
</feature>
<organism evidence="2 3">
    <name type="scientific">Rhypophila decipiens</name>
    <dbReference type="NCBI Taxonomy" id="261697"/>
    <lineage>
        <taxon>Eukaryota</taxon>
        <taxon>Fungi</taxon>
        <taxon>Dikarya</taxon>
        <taxon>Ascomycota</taxon>
        <taxon>Pezizomycotina</taxon>
        <taxon>Sordariomycetes</taxon>
        <taxon>Sordariomycetidae</taxon>
        <taxon>Sordariales</taxon>
        <taxon>Naviculisporaceae</taxon>
        <taxon>Rhypophila</taxon>
    </lineage>
</organism>
<feature type="transmembrane region" description="Helical" evidence="1">
    <location>
        <begin position="202"/>
        <end position="226"/>
    </location>
</feature>
<proteinExistence type="predicted"/>
<keyword evidence="1" id="KW-0472">Membrane</keyword>
<keyword evidence="3" id="KW-1185">Reference proteome</keyword>
<evidence type="ECO:0000256" key="1">
    <source>
        <dbReference type="SAM" id="Phobius"/>
    </source>
</evidence>
<dbReference type="AlphaFoldDB" id="A0AAN6Y1S7"/>
<dbReference type="EMBL" id="MU858239">
    <property type="protein sequence ID" value="KAK4208547.1"/>
    <property type="molecule type" value="Genomic_DNA"/>
</dbReference>
<accession>A0AAN6Y1S7</accession>
<reference evidence="2" key="2">
    <citation type="submission" date="2023-05" db="EMBL/GenBank/DDBJ databases">
        <authorList>
            <consortium name="Lawrence Berkeley National Laboratory"/>
            <person name="Steindorff A."/>
            <person name="Hensen N."/>
            <person name="Bonometti L."/>
            <person name="Westerberg I."/>
            <person name="Brannstrom I.O."/>
            <person name="Guillou S."/>
            <person name="Cros-Aarteil S."/>
            <person name="Calhoun S."/>
            <person name="Haridas S."/>
            <person name="Kuo A."/>
            <person name="Mondo S."/>
            <person name="Pangilinan J."/>
            <person name="Riley R."/>
            <person name="Labutti K."/>
            <person name="Andreopoulos B."/>
            <person name="Lipzen A."/>
            <person name="Chen C."/>
            <person name="Yanf M."/>
            <person name="Daum C."/>
            <person name="Ng V."/>
            <person name="Clum A."/>
            <person name="Ohm R."/>
            <person name="Martin F."/>
            <person name="Silar P."/>
            <person name="Natvig D."/>
            <person name="Lalanne C."/>
            <person name="Gautier V."/>
            <person name="Ament-Velasquez S.L."/>
            <person name="Kruys A."/>
            <person name="Hutchinson M.I."/>
            <person name="Powell A.J."/>
            <person name="Barry K."/>
            <person name="Miller A.N."/>
            <person name="Grigoriev I.V."/>
            <person name="Debuchy R."/>
            <person name="Gladieux P."/>
            <person name="Thoren M.H."/>
            <person name="Johannesson H."/>
        </authorList>
    </citation>
    <scope>NUCLEOTIDE SEQUENCE</scope>
    <source>
        <strain evidence="2">PSN293</strain>
    </source>
</reference>
<sequence>MSLCNLKTLGNGDIYGLGVRIGLYLQWASGFILRDIGSWESLARMRTVNNVLGGALALAAAIDIAAGSALSVDYLISYYLTVGLFYNESYHLNHPDRKIPGGVHDVDYVEIQALPRFALIFQNILFGTYSLFGAWFWQSGLNKTQLTKCAAATQKGEVAAIVFLFDVRSERWVMGATTVSALFASIFGIIFVTHLIGLNKGIQFGPVTAAAFILGICPAHRPYLPISSFLVSALRPKRPQTGSTSDFLFFHYCIINFLGPIVSIVSVERMLRGNQISTPDIEGPRGTFQTIFLFTGVCSMLLAAREFGKLAMEIRKERRGDEETAGTSTTLPLKQAARRAIAVDDLDPQSEAMVHRNSTY</sequence>